<feature type="domain" description="N-acetyltransferase" evidence="3">
    <location>
        <begin position="92"/>
        <end position="242"/>
    </location>
</feature>
<dbReference type="GO" id="GO:0009432">
    <property type="term" value="P:SOS response"/>
    <property type="evidence" value="ECO:0007669"/>
    <property type="project" value="TreeGrafter"/>
</dbReference>
<evidence type="ECO:0000313" key="5">
    <source>
        <dbReference type="Proteomes" id="UP000078272"/>
    </source>
</evidence>
<name>A0A175R7H7_9HYPH</name>
<sequence>MAALKTDSAQARDVSFDCGWGRLCFAQTFEDPAHLARSLEEEGPARRDIAFYVSEPHVLLAQAPIDLFLDPSHTYRLDLAAMKPASRAPSGFRIRPLERESDTAAINRIYRVRHMVEVEPSFLWSQREGSALRYLVAEDERTGAVIGTVTGLDHVAAFGDTENGASLWCLAIDAQAVYPGLGEALVRALAGHLRSDGRRSLDLSVMHDNAAAIALYERLGFRRLPVFAVKRRNPINERLFTGAAAADEALNPYARIIVDEARRRGIHAEILDADGGFFRLTYGGRSLRCRESLSDLTSAVALSICDDKSVTRRLVADAGVVVPEQIAAGGDEELSAFLQSHGQIVVKPARGEQGRGISVGVETLEEAKAAIEAARRECDRVLIESCFRGRDLRLVVIDFRLVAAAIREPPAITGNGTDSVRELIEQLSRRRQSATSGESRVPLDAETERTVKAAGYAMEDVPAEGERITVRRTANLHTGGTIHDVTDIVHPRLVEAAIAAARAIDIPVCGIDLMVEDPLREPYVFIEANERPGLANHEPQPTAERFIDLLFPLSIPSSARTARLKRRLD</sequence>
<dbReference type="InterPro" id="IPR017534">
    <property type="entry name" value="GNAT-acetyltransferase"/>
</dbReference>
<dbReference type="EMBL" id="LDPZ01000022">
    <property type="protein sequence ID" value="KTQ95469.1"/>
    <property type="molecule type" value="Genomic_DNA"/>
</dbReference>
<dbReference type="Gene3D" id="3.40.630.30">
    <property type="match status" value="1"/>
</dbReference>
<dbReference type="STRING" id="401562.NS365_15330"/>
<dbReference type="NCBIfam" id="TIGR03103">
    <property type="entry name" value="trio_acet_GNAT"/>
    <property type="match status" value="1"/>
</dbReference>
<dbReference type="PROSITE" id="PS50975">
    <property type="entry name" value="ATP_GRASP"/>
    <property type="match status" value="1"/>
</dbReference>
<comment type="caution">
    <text evidence="4">The sequence shown here is derived from an EMBL/GenBank/DDBJ whole genome shotgun (WGS) entry which is preliminary data.</text>
</comment>
<keyword evidence="1" id="KW-0547">Nucleotide-binding</keyword>
<reference evidence="4 5" key="1">
    <citation type="journal article" date="2016" name="Front. Microbiol.">
        <title>Genomic Resource of Rice Seed Associated Bacteria.</title>
        <authorList>
            <person name="Midha S."/>
            <person name="Bansal K."/>
            <person name="Sharma S."/>
            <person name="Kumar N."/>
            <person name="Patil P.P."/>
            <person name="Chaudhry V."/>
            <person name="Patil P.B."/>
        </authorList>
    </citation>
    <scope>NUCLEOTIDE SEQUENCE [LARGE SCALE GENOMIC DNA]</scope>
    <source>
        <strain evidence="4 5">NS226</strain>
    </source>
</reference>
<evidence type="ECO:0000259" key="3">
    <source>
        <dbReference type="PROSITE" id="PS51186"/>
    </source>
</evidence>
<dbReference type="PANTHER" id="PTHR21621:SF0">
    <property type="entry name" value="BETA-CITRYLGLUTAMATE SYNTHASE B-RELATED"/>
    <property type="match status" value="1"/>
</dbReference>
<evidence type="ECO:0000259" key="2">
    <source>
        <dbReference type="PROSITE" id="PS50975"/>
    </source>
</evidence>
<dbReference type="OrthoDB" id="9803907at2"/>
<dbReference type="Pfam" id="PF08443">
    <property type="entry name" value="RimK"/>
    <property type="match status" value="1"/>
</dbReference>
<dbReference type="Pfam" id="PF00583">
    <property type="entry name" value="Acetyltransf_1"/>
    <property type="match status" value="1"/>
</dbReference>
<dbReference type="AlphaFoldDB" id="A0A175R7H7"/>
<dbReference type="SUPFAM" id="SSF56059">
    <property type="entry name" value="Glutathione synthetase ATP-binding domain-like"/>
    <property type="match status" value="1"/>
</dbReference>
<evidence type="ECO:0000256" key="1">
    <source>
        <dbReference type="PROSITE-ProRule" id="PRU00409"/>
    </source>
</evidence>
<dbReference type="RefSeq" id="WP_058635101.1">
    <property type="nucleotide sequence ID" value="NZ_LDPZ01000022.1"/>
</dbReference>
<proteinExistence type="predicted"/>
<gene>
    <name evidence="4" type="ORF">NS226_11485</name>
</gene>
<accession>A0A175R7H7</accession>
<dbReference type="Gene3D" id="3.30.470.20">
    <property type="entry name" value="ATP-grasp fold, B domain"/>
    <property type="match status" value="2"/>
</dbReference>
<keyword evidence="4" id="KW-0808">Transferase</keyword>
<dbReference type="GO" id="GO:0016747">
    <property type="term" value="F:acyltransferase activity, transferring groups other than amino-acyl groups"/>
    <property type="evidence" value="ECO:0007669"/>
    <property type="project" value="InterPro"/>
</dbReference>
<dbReference type="Proteomes" id="UP000078272">
    <property type="component" value="Unassembled WGS sequence"/>
</dbReference>
<dbReference type="GO" id="GO:0046872">
    <property type="term" value="F:metal ion binding"/>
    <property type="evidence" value="ECO:0007669"/>
    <property type="project" value="InterPro"/>
</dbReference>
<dbReference type="GO" id="GO:0005524">
    <property type="term" value="F:ATP binding"/>
    <property type="evidence" value="ECO:0007669"/>
    <property type="project" value="UniProtKB-UniRule"/>
</dbReference>
<dbReference type="GO" id="GO:0005737">
    <property type="term" value="C:cytoplasm"/>
    <property type="evidence" value="ECO:0007669"/>
    <property type="project" value="TreeGrafter"/>
</dbReference>
<feature type="domain" description="ATP-grasp" evidence="2">
    <location>
        <begin position="312"/>
        <end position="555"/>
    </location>
</feature>
<dbReference type="InterPro" id="IPR016181">
    <property type="entry name" value="Acyl_CoA_acyltransferase"/>
</dbReference>
<dbReference type="InterPro" id="IPR000182">
    <property type="entry name" value="GNAT_dom"/>
</dbReference>
<keyword evidence="1" id="KW-0067">ATP-binding</keyword>
<dbReference type="PANTHER" id="PTHR21621">
    <property type="entry name" value="RIBOSOMAL PROTEIN S6 MODIFICATION PROTEIN"/>
    <property type="match status" value="1"/>
</dbReference>
<dbReference type="SUPFAM" id="SSF55729">
    <property type="entry name" value="Acyl-CoA N-acyltransferases (Nat)"/>
    <property type="match status" value="1"/>
</dbReference>
<organism evidence="4 5">
    <name type="scientific">Aureimonas ureilytica</name>
    <dbReference type="NCBI Taxonomy" id="401562"/>
    <lineage>
        <taxon>Bacteria</taxon>
        <taxon>Pseudomonadati</taxon>
        <taxon>Pseudomonadota</taxon>
        <taxon>Alphaproteobacteria</taxon>
        <taxon>Hyphomicrobiales</taxon>
        <taxon>Aurantimonadaceae</taxon>
        <taxon>Aureimonas</taxon>
    </lineage>
</organism>
<dbReference type="PROSITE" id="PS51186">
    <property type="entry name" value="GNAT"/>
    <property type="match status" value="1"/>
</dbReference>
<dbReference type="GO" id="GO:0018169">
    <property type="term" value="F:ribosomal S6-glutamic acid ligase activity"/>
    <property type="evidence" value="ECO:0007669"/>
    <property type="project" value="TreeGrafter"/>
</dbReference>
<evidence type="ECO:0000313" key="4">
    <source>
        <dbReference type="EMBL" id="KTQ95469.1"/>
    </source>
</evidence>
<dbReference type="InterPro" id="IPR011761">
    <property type="entry name" value="ATP-grasp"/>
</dbReference>
<dbReference type="InterPro" id="IPR013651">
    <property type="entry name" value="ATP-grasp_RimK-type"/>
</dbReference>
<protein>
    <submittedName>
        <fullName evidence="4">GNAT family acetyltransferase</fullName>
    </submittedName>
</protein>
<dbReference type="PATRIC" id="fig|401562.3.peg.1819"/>